<keyword evidence="1" id="KW-0472">Membrane</keyword>
<dbReference type="AlphaFoldDB" id="A0A1M7I8W1"/>
<gene>
    <name evidence="2" type="ORF">SAMN05192549_101432</name>
</gene>
<keyword evidence="1" id="KW-0812">Transmembrane</keyword>
<proteinExistence type="predicted"/>
<dbReference type="RefSeq" id="WP_072780950.1">
    <property type="nucleotide sequence ID" value="NZ_FRCX01000001.1"/>
</dbReference>
<dbReference type="EMBL" id="FRCX01000001">
    <property type="protein sequence ID" value="SHM37211.1"/>
    <property type="molecule type" value="Genomic_DNA"/>
</dbReference>
<evidence type="ECO:0000313" key="2">
    <source>
        <dbReference type="EMBL" id="SHM37211.1"/>
    </source>
</evidence>
<keyword evidence="1" id="KW-1133">Transmembrane helix</keyword>
<dbReference type="Proteomes" id="UP000184339">
    <property type="component" value="Unassembled WGS sequence"/>
</dbReference>
<evidence type="ECO:0000256" key="1">
    <source>
        <dbReference type="SAM" id="Phobius"/>
    </source>
</evidence>
<keyword evidence="3" id="KW-1185">Reference proteome</keyword>
<protein>
    <submittedName>
        <fullName evidence="2">Uncharacterized protein</fullName>
    </submittedName>
</protein>
<organism evidence="2 3">
    <name type="scientific">Duganella sacchari</name>
    <dbReference type="NCBI Taxonomy" id="551987"/>
    <lineage>
        <taxon>Bacteria</taxon>
        <taxon>Pseudomonadati</taxon>
        <taxon>Pseudomonadota</taxon>
        <taxon>Betaproteobacteria</taxon>
        <taxon>Burkholderiales</taxon>
        <taxon>Oxalobacteraceae</taxon>
        <taxon>Telluria group</taxon>
        <taxon>Duganella</taxon>
    </lineage>
</organism>
<reference evidence="3" key="1">
    <citation type="submission" date="2016-11" db="EMBL/GenBank/DDBJ databases">
        <authorList>
            <person name="Varghese N."/>
            <person name="Submissions S."/>
        </authorList>
    </citation>
    <scope>NUCLEOTIDE SEQUENCE [LARGE SCALE GENOMIC DNA]</scope>
    <source>
        <strain evidence="3">Sac-22</strain>
    </source>
</reference>
<sequence length="90" mass="9640">MNWICIGVAALAALCLYLASPHQSLWPAALRRQAFLRWLAVPLLAGSVASAVDAYGAWCGVCIGLAGFMSTLVALPYLDAWRRRGGRHVG</sequence>
<dbReference type="STRING" id="551987.SAMN05192549_101432"/>
<name>A0A1M7I8W1_9BURK</name>
<evidence type="ECO:0000313" key="3">
    <source>
        <dbReference type="Proteomes" id="UP000184339"/>
    </source>
</evidence>
<feature type="transmembrane region" description="Helical" evidence="1">
    <location>
        <begin position="55"/>
        <end position="78"/>
    </location>
</feature>
<accession>A0A1M7I8W1</accession>
<dbReference type="OrthoDB" id="8759310at2"/>